<name>A0A4U0WQA6_9PEZI</name>
<evidence type="ECO:0000313" key="4">
    <source>
        <dbReference type="Proteomes" id="UP000308768"/>
    </source>
</evidence>
<keyword evidence="1" id="KW-0472">Membrane</keyword>
<dbReference type="Proteomes" id="UP000308768">
    <property type="component" value="Unassembled WGS sequence"/>
</dbReference>
<organism evidence="3 4">
    <name type="scientific">Cryomyces minteri</name>
    <dbReference type="NCBI Taxonomy" id="331657"/>
    <lineage>
        <taxon>Eukaryota</taxon>
        <taxon>Fungi</taxon>
        <taxon>Dikarya</taxon>
        <taxon>Ascomycota</taxon>
        <taxon>Pezizomycotina</taxon>
        <taxon>Dothideomycetes</taxon>
        <taxon>Dothideomycetes incertae sedis</taxon>
        <taxon>Cryomyces</taxon>
    </lineage>
</organism>
<dbReference type="AlphaFoldDB" id="A0A4U0WQA6"/>
<feature type="domain" description="Cation-transporting P-type ATPase C-terminal" evidence="2">
    <location>
        <begin position="2"/>
        <end position="158"/>
    </location>
</feature>
<dbReference type="STRING" id="331657.A0A4U0WQA6"/>
<dbReference type="InterPro" id="IPR023298">
    <property type="entry name" value="ATPase_P-typ_TM_dom_sf"/>
</dbReference>
<dbReference type="InterPro" id="IPR006068">
    <property type="entry name" value="ATPase_P-typ_cation-transptr_C"/>
</dbReference>
<reference evidence="3 4" key="1">
    <citation type="submission" date="2017-03" db="EMBL/GenBank/DDBJ databases">
        <title>Genomes of endolithic fungi from Antarctica.</title>
        <authorList>
            <person name="Coleine C."/>
            <person name="Masonjones S."/>
            <person name="Stajich J.E."/>
        </authorList>
    </citation>
    <scope>NUCLEOTIDE SEQUENCE [LARGE SCALE GENOMIC DNA]</scope>
    <source>
        <strain evidence="3 4">CCFEE 5187</strain>
    </source>
</reference>
<gene>
    <name evidence="3" type="ORF">B0A49_11682</name>
</gene>
<evidence type="ECO:0000256" key="1">
    <source>
        <dbReference type="SAM" id="Phobius"/>
    </source>
</evidence>
<keyword evidence="1" id="KW-0812">Transmembrane</keyword>
<comment type="caution">
    <text evidence="3">The sequence shown here is derived from an EMBL/GenBank/DDBJ whole genome shotgun (WGS) entry which is preliminary data.</text>
</comment>
<accession>A0A4U0WQA6</accession>
<dbReference type="Gene3D" id="1.20.1110.10">
    <property type="entry name" value="Calcium-transporting ATPase, transmembrane domain"/>
    <property type="match status" value="1"/>
</dbReference>
<protein>
    <recommendedName>
        <fullName evidence="2">Cation-transporting P-type ATPase C-terminal domain-containing protein</fullName>
    </recommendedName>
</protein>
<dbReference type="OrthoDB" id="3352408at2759"/>
<feature type="transmembrane region" description="Helical" evidence="1">
    <location>
        <begin position="48"/>
        <end position="67"/>
    </location>
</feature>
<feature type="non-terminal residue" evidence="3">
    <location>
        <position position="1"/>
    </location>
</feature>
<keyword evidence="4" id="KW-1185">Reference proteome</keyword>
<dbReference type="EMBL" id="NAJN01001125">
    <property type="protein sequence ID" value="TKA65580.1"/>
    <property type="molecule type" value="Genomic_DNA"/>
</dbReference>
<sequence>ILIDMVVYGGWIAILCLAAFATVLFGFGDGNLGSNCNDAYSADCDTVFRARATTFACLTWFSLFLAWEMVNTRLSFFRLAPQDQSLGFLGQIKITWKHVWGNRFLFWTIIAGFVTIFPVLYVPVINTDVFRHTGISWEWGIVFIETVLFFLGIETWKWGKRVFFRRTAKETGKHTGSVESGVFASYSSISRSDITDLEAKQEV</sequence>
<feature type="transmembrane region" description="Helical" evidence="1">
    <location>
        <begin position="104"/>
        <end position="125"/>
    </location>
</feature>
<evidence type="ECO:0000259" key="2">
    <source>
        <dbReference type="Pfam" id="PF00689"/>
    </source>
</evidence>
<dbReference type="SUPFAM" id="SSF81665">
    <property type="entry name" value="Calcium ATPase, transmembrane domain M"/>
    <property type="match status" value="1"/>
</dbReference>
<feature type="transmembrane region" description="Helical" evidence="1">
    <location>
        <begin position="7"/>
        <end position="28"/>
    </location>
</feature>
<keyword evidence="1" id="KW-1133">Transmembrane helix</keyword>
<dbReference type="Pfam" id="PF00689">
    <property type="entry name" value="Cation_ATPase_C"/>
    <property type="match status" value="1"/>
</dbReference>
<evidence type="ECO:0000313" key="3">
    <source>
        <dbReference type="EMBL" id="TKA65580.1"/>
    </source>
</evidence>
<feature type="transmembrane region" description="Helical" evidence="1">
    <location>
        <begin position="137"/>
        <end position="156"/>
    </location>
</feature>
<proteinExistence type="predicted"/>